<sequence>MGRAVFQGIELTYEPIISAEQFERVQERMQRRRVTRPSRSGSPRLWSGHLRCAECGSAIGASHAKNNEGRTYTYYTCWRAKRSPRQLGSAPGCTHTTAYRADRMEKEWWQQMTAQLSDPVMLPTLLPPAVSATAGPPLARVQELETAIARAWEPFAADKILEQIAERLAAPYQQQLAELRAEYAPQPTVTPDYVELAGEFAQALDKAIQDEDRRMLLSLLDMQLYVHPDGSVRVQVSPP</sequence>
<dbReference type="InterPro" id="IPR050639">
    <property type="entry name" value="SSR_resolvase"/>
</dbReference>
<proteinExistence type="predicted"/>
<reference evidence="4 5" key="1">
    <citation type="submission" date="2018-12" db="EMBL/GenBank/DDBJ databases">
        <title>Deinococcus radiophilus ATCC 27603 genome sequencing and assembly.</title>
        <authorList>
            <person name="Maclea K.S."/>
            <person name="Maynard C.R."/>
        </authorList>
    </citation>
    <scope>NUCLEOTIDE SEQUENCE [LARGE SCALE GENOMIC DNA]</scope>
    <source>
        <strain evidence="4 5">ATCC 27603</strain>
    </source>
</reference>
<evidence type="ECO:0000313" key="5">
    <source>
        <dbReference type="Proteomes" id="UP000277766"/>
    </source>
</evidence>
<dbReference type="PANTHER" id="PTHR30461">
    <property type="entry name" value="DNA-INVERTASE FROM LAMBDOID PROPHAGE"/>
    <property type="match status" value="1"/>
</dbReference>
<dbReference type="AlphaFoldDB" id="A0A431VQQ0"/>
<evidence type="ECO:0000256" key="2">
    <source>
        <dbReference type="ARBA" id="ARBA00023172"/>
    </source>
</evidence>
<keyword evidence="5" id="KW-1185">Reference proteome</keyword>
<dbReference type="Pfam" id="PF13408">
    <property type="entry name" value="Zn_ribbon_recom"/>
    <property type="match status" value="1"/>
</dbReference>
<feature type="domain" description="Recombinase zinc beta ribbon" evidence="3">
    <location>
        <begin position="47"/>
        <end position="111"/>
    </location>
</feature>
<protein>
    <recommendedName>
        <fullName evidence="3">Recombinase zinc beta ribbon domain-containing protein</fullName>
    </recommendedName>
</protein>
<evidence type="ECO:0000313" key="4">
    <source>
        <dbReference type="EMBL" id="RTR25464.1"/>
    </source>
</evidence>
<evidence type="ECO:0000256" key="1">
    <source>
        <dbReference type="ARBA" id="ARBA00023125"/>
    </source>
</evidence>
<dbReference type="GO" id="GO:0003677">
    <property type="term" value="F:DNA binding"/>
    <property type="evidence" value="ECO:0007669"/>
    <property type="project" value="UniProtKB-KW"/>
</dbReference>
<dbReference type="InterPro" id="IPR025827">
    <property type="entry name" value="Zn_ribbon_recom_dom"/>
</dbReference>
<dbReference type="Gene3D" id="3.90.1750.20">
    <property type="entry name" value="Putative Large Serine Recombinase, Chain B, Domain 2"/>
    <property type="match status" value="1"/>
</dbReference>
<comment type="caution">
    <text evidence="4">The sequence shown here is derived from an EMBL/GenBank/DDBJ whole genome shotgun (WGS) entry which is preliminary data.</text>
</comment>
<dbReference type="GO" id="GO:0000150">
    <property type="term" value="F:DNA strand exchange activity"/>
    <property type="evidence" value="ECO:0007669"/>
    <property type="project" value="TreeGrafter"/>
</dbReference>
<dbReference type="Proteomes" id="UP000277766">
    <property type="component" value="Unassembled WGS sequence"/>
</dbReference>
<dbReference type="InterPro" id="IPR038109">
    <property type="entry name" value="DNA_bind_recomb_sf"/>
</dbReference>
<dbReference type="PANTHER" id="PTHR30461:SF2">
    <property type="entry name" value="SERINE RECOMBINASE PINE-RELATED"/>
    <property type="match status" value="1"/>
</dbReference>
<keyword evidence="2" id="KW-0233">DNA recombination</keyword>
<dbReference type="OrthoDB" id="63121at2"/>
<evidence type="ECO:0000259" key="3">
    <source>
        <dbReference type="Pfam" id="PF13408"/>
    </source>
</evidence>
<accession>A0A431VQQ0</accession>
<gene>
    <name evidence="4" type="ORF">EJ104_10870</name>
</gene>
<keyword evidence="1" id="KW-0238">DNA-binding</keyword>
<organism evidence="4 5">
    <name type="scientific">Deinococcus radiophilus</name>
    <dbReference type="NCBI Taxonomy" id="32062"/>
    <lineage>
        <taxon>Bacteria</taxon>
        <taxon>Thermotogati</taxon>
        <taxon>Deinococcota</taxon>
        <taxon>Deinococci</taxon>
        <taxon>Deinococcales</taxon>
        <taxon>Deinococcaceae</taxon>
        <taxon>Deinococcus</taxon>
    </lineage>
</organism>
<dbReference type="EMBL" id="RXPE01000027">
    <property type="protein sequence ID" value="RTR25464.1"/>
    <property type="molecule type" value="Genomic_DNA"/>
</dbReference>
<name>A0A431VQQ0_9DEIO</name>